<keyword evidence="4" id="KW-1185">Reference proteome</keyword>
<evidence type="ECO:0000313" key="3">
    <source>
        <dbReference type="EMBL" id="MFB9768461.1"/>
    </source>
</evidence>
<gene>
    <name evidence="3" type="ORF">ACFFLI_01035</name>
</gene>
<feature type="compositionally biased region" description="Polar residues" evidence="1">
    <location>
        <begin position="56"/>
        <end position="65"/>
    </location>
</feature>
<comment type="caution">
    <text evidence="3">The sequence shown here is derived from an EMBL/GenBank/DDBJ whole genome shotgun (WGS) entry which is preliminary data.</text>
</comment>
<reference evidence="3 4" key="1">
    <citation type="submission" date="2024-09" db="EMBL/GenBank/DDBJ databases">
        <authorList>
            <person name="Sun Q."/>
            <person name="Mori K."/>
        </authorList>
    </citation>
    <scope>NUCLEOTIDE SEQUENCE [LARGE SCALE GENOMIC DNA]</scope>
    <source>
        <strain evidence="3 4">TBRC 4576</strain>
    </source>
</reference>
<dbReference type="RefSeq" id="WP_137643464.1">
    <property type="nucleotide sequence ID" value="NZ_BJEA01000018.1"/>
</dbReference>
<evidence type="ECO:0008006" key="5">
    <source>
        <dbReference type="Google" id="ProtNLM"/>
    </source>
</evidence>
<keyword evidence="2" id="KW-0732">Signal</keyword>
<organism evidence="3 4">
    <name type="scientific">Lactiplantibacillus modestisalitolerans</name>
    <dbReference type="NCBI Taxonomy" id="1457219"/>
    <lineage>
        <taxon>Bacteria</taxon>
        <taxon>Bacillati</taxon>
        <taxon>Bacillota</taxon>
        <taxon>Bacilli</taxon>
        <taxon>Lactobacillales</taxon>
        <taxon>Lactobacillaceae</taxon>
        <taxon>Lactiplantibacillus</taxon>
    </lineage>
</organism>
<accession>A0ABV5WSE4</accession>
<evidence type="ECO:0000256" key="2">
    <source>
        <dbReference type="SAM" id="SignalP"/>
    </source>
</evidence>
<feature type="signal peptide" evidence="2">
    <location>
        <begin position="1"/>
        <end position="23"/>
    </location>
</feature>
<feature type="region of interest" description="Disordered" evidence="1">
    <location>
        <begin position="38"/>
        <end position="76"/>
    </location>
</feature>
<name>A0ABV5WSE4_9LACO</name>
<dbReference type="PROSITE" id="PS51257">
    <property type="entry name" value="PROKAR_LIPOPROTEIN"/>
    <property type="match status" value="1"/>
</dbReference>
<feature type="chain" id="PRO_5046122911" description="Lipoprotein" evidence="2">
    <location>
        <begin position="24"/>
        <end position="142"/>
    </location>
</feature>
<dbReference type="EMBL" id="JBHLZY010000002">
    <property type="protein sequence ID" value="MFB9768461.1"/>
    <property type="molecule type" value="Genomic_DNA"/>
</dbReference>
<proteinExistence type="predicted"/>
<sequence length="142" mass="15118">MKHFALIIAASGLLLLTGCRSTAASGLSAHQQNAVAAANRSQAAQRQDAQSDAAASHQTGRQYQATDDHITSATKAGAAVSQVLNQPQDQLIIPVPTSSTDGQGHHYYQVNSFQRRADGKRGAPLKSYFVYPNGNITTRQLD</sequence>
<feature type="compositionally biased region" description="Low complexity" evidence="1">
    <location>
        <begin position="38"/>
        <end position="55"/>
    </location>
</feature>
<protein>
    <recommendedName>
        <fullName evidence="5">Lipoprotein</fullName>
    </recommendedName>
</protein>
<evidence type="ECO:0000256" key="1">
    <source>
        <dbReference type="SAM" id="MobiDB-lite"/>
    </source>
</evidence>
<evidence type="ECO:0000313" key="4">
    <source>
        <dbReference type="Proteomes" id="UP001589691"/>
    </source>
</evidence>
<dbReference type="Proteomes" id="UP001589691">
    <property type="component" value="Unassembled WGS sequence"/>
</dbReference>